<gene>
    <name evidence="4" type="ORF">GT755_02420</name>
</gene>
<dbReference type="Gene3D" id="2.130.10.10">
    <property type="entry name" value="YVTN repeat-like/Quinoprotein amine dehydrogenase"/>
    <property type="match status" value="1"/>
</dbReference>
<dbReference type="InterPro" id="IPR015943">
    <property type="entry name" value="WD40/YVTN_repeat-like_dom_sf"/>
</dbReference>
<dbReference type="InterPro" id="IPR001680">
    <property type="entry name" value="WD40_rpt"/>
</dbReference>
<dbReference type="AlphaFoldDB" id="A0A7C9NBR3"/>
<sequence length="76" mass="7851">MGEHLQREVGILETAPAGDMAFCPEGMLLATANTDSTIRIWDVGILADLLGAVCAIAGRGNDGSTSPVDHRLTCGP</sequence>
<proteinExistence type="predicted"/>
<dbReference type="PROSITE" id="PS00678">
    <property type="entry name" value="WD_REPEATS_1"/>
    <property type="match status" value="1"/>
</dbReference>
<organism evidence="4 5">
    <name type="scientific">Herbidospora solisilvae</name>
    <dbReference type="NCBI Taxonomy" id="2696284"/>
    <lineage>
        <taxon>Bacteria</taxon>
        <taxon>Bacillati</taxon>
        <taxon>Actinomycetota</taxon>
        <taxon>Actinomycetes</taxon>
        <taxon>Streptosporangiales</taxon>
        <taxon>Streptosporangiaceae</taxon>
        <taxon>Herbidospora</taxon>
    </lineage>
</organism>
<dbReference type="RefSeq" id="WP_161478028.1">
    <property type="nucleotide sequence ID" value="NZ_WXEW01000001.1"/>
</dbReference>
<comment type="caution">
    <text evidence="4">The sequence shown here is derived from an EMBL/GenBank/DDBJ whole genome shotgun (WGS) entry which is preliminary data.</text>
</comment>
<dbReference type="SMART" id="SM00320">
    <property type="entry name" value="WD40"/>
    <property type="match status" value="1"/>
</dbReference>
<evidence type="ECO:0000313" key="4">
    <source>
        <dbReference type="EMBL" id="NAS20535.1"/>
    </source>
</evidence>
<dbReference type="EMBL" id="WXEW01000001">
    <property type="protein sequence ID" value="NAS20535.1"/>
    <property type="molecule type" value="Genomic_DNA"/>
</dbReference>
<feature type="repeat" description="WD" evidence="3">
    <location>
        <begin position="20"/>
        <end position="43"/>
    </location>
</feature>
<dbReference type="PROSITE" id="PS50082">
    <property type="entry name" value="WD_REPEATS_2"/>
    <property type="match status" value="1"/>
</dbReference>
<reference evidence="4 5" key="1">
    <citation type="submission" date="2020-01" db="EMBL/GenBank/DDBJ databases">
        <title>Herbidospora sp. NEAU-GS84 nov., a novel actinomycete isolated from soil.</title>
        <authorList>
            <person name="Han L."/>
        </authorList>
    </citation>
    <scope>NUCLEOTIDE SEQUENCE [LARGE SCALE GENOMIC DNA]</scope>
    <source>
        <strain evidence="4 5">NEAU-GS84</strain>
    </source>
</reference>
<name>A0A7C9NBR3_9ACTN</name>
<keyword evidence="5" id="KW-1185">Reference proteome</keyword>
<dbReference type="InterPro" id="IPR036322">
    <property type="entry name" value="WD40_repeat_dom_sf"/>
</dbReference>
<keyword evidence="2" id="KW-0677">Repeat</keyword>
<evidence type="ECO:0000256" key="2">
    <source>
        <dbReference type="ARBA" id="ARBA00022737"/>
    </source>
</evidence>
<protein>
    <submittedName>
        <fullName evidence="4">Uncharacterized protein</fullName>
    </submittedName>
</protein>
<keyword evidence="1 3" id="KW-0853">WD repeat</keyword>
<dbReference type="InterPro" id="IPR019775">
    <property type="entry name" value="WD40_repeat_CS"/>
</dbReference>
<evidence type="ECO:0000256" key="1">
    <source>
        <dbReference type="ARBA" id="ARBA00022574"/>
    </source>
</evidence>
<dbReference type="Proteomes" id="UP000479526">
    <property type="component" value="Unassembled WGS sequence"/>
</dbReference>
<dbReference type="SUPFAM" id="SSF50978">
    <property type="entry name" value="WD40 repeat-like"/>
    <property type="match status" value="1"/>
</dbReference>
<accession>A0A7C9NBR3</accession>
<evidence type="ECO:0000313" key="5">
    <source>
        <dbReference type="Proteomes" id="UP000479526"/>
    </source>
</evidence>
<evidence type="ECO:0000256" key="3">
    <source>
        <dbReference type="PROSITE-ProRule" id="PRU00221"/>
    </source>
</evidence>